<dbReference type="CDD" id="cd02440">
    <property type="entry name" value="AdoMet_MTases"/>
    <property type="match status" value="1"/>
</dbReference>
<dbReference type="Gene3D" id="3.40.50.150">
    <property type="entry name" value="Vaccinia Virus protein VP39"/>
    <property type="match status" value="1"/>
</dbReference>
<dbReference type="InterPro" id="IPR029063">
    <property type="entry name" value="SAM-dependent_MTases_sf"/>
</dbReference>
<dbReference type="EMBL" id="JAPEVI010000003">
    <property type="protein sequence ID" value="MCX2722846.1"/>
    <property type="molecule type" value="Genomic_DNA"/>
</dbReference>
<dbReference type="GO" id="GO:0008168">
    <property type="term" value="F:methyltransferase activity"/>
    <property type="evidence" value="ECO:0007669"/>
    <property type="project" value="UniProtKB-KW"/>
</dbReference>
<dbReference type="PANTHER" id="PTHR43464">
    <property type="entry name" value="METHYLTRANSFERASE"/>
    <property type="match status" value="1"/>
</dbReference>
<proteinExistence type="predicted"/>
<dbReference type="Pfam" id="PF13649">
    <property type="entry name" value="Methyltransf_25"/>
    <property type="match status" value="1"/>
</dbReference>
<dbReference type="PANTHER" id="PTHR43464:SF19">
    <property type="entry name" value="UBIQUINONE BIOSYNTHESIS O-METHYLTRANSFERASE, MITOCHONDRIAL"/>
    <property type="match status" value="1"/>
</dbReference>
<evidence type="ECO:0000256" key="1">
    <source>
        <dbReference type="ARBA" id="ARBA00022603"/>
    </source>
</evidence>
<reference evidence="5 6" key="1">
    <citation type="journal article" date="2016" name="Int. J. Syst. Evol. Microbiol.">
        <title>Labrenzia salina sp. nov., isolated from the rhizosphere of the halophyte Arthrocnemum macrostachyum.</title>
        <authorList>
            <person name="Camacho M."/>
            <person name="Redondo-Gomez S."/>
            <person name="Rodriguez-Llorente I."/>
            <person name="Rohde M."/>
            <person name="Sproer C."/>
            <person name="Schumann P."/>
            <person name="Klenk H.P."/>
            <person name="Montero-Calasanz M.D.C."/>
        </authorList>
    </citation>
    <scope>NUCLEOTIDE SEQUENCE [LARGE SCALE GENOMIC DNA]</scope>
    <source>
        <strain evidence="5 6">DSM 29163</strain>
    </source>
</reference>
<dbReference type="GO" id="GO:0032259">
    <property type="term" value="P:methylation"/>
    <property type="evidence" value="ECO:0007669"/>
    <property type="project" value="UniProtKB-KW"/>
</dbReference>
<evidence type="ECO:0000256" key="3">
    <source>
        <dbReference type="ARBA" id="ARBA00022691"/>
    </source>
</evidence>
<dbReference type="SUPFAM" id="SSF53335">
    <property type="entry name" value="S-adenosyl-L-methionine-dependent methyltransferases"/>
    <property type="match status" value="1"/>
</dbReference>
<gene>
    <name evidence="5" type="ORF">ON753_10725</name>
</gene>
<dbReference type="RefSeq" id="WP_265962507.1">
    <property type="nucleotide sequence ID" value="NZ_JAPEVI010000003.1"/>
</dbReference>
<organism evidence="5 6">
    <name type="scientific">Roseibium salinum</name>
    <dbReference type="NCBI Taxonomy" id="1604349"/>
    <lineage>
        <taxon>Bacteria</taxon>
        <taxon>Pseudomonadati</taxon>
        <taxon>Pseudomonadota</taxon>
        <taxon>Alphaproteobacteria</taxon>
        <taxon>Hyphomicrobiales</taxon>
        <taxon>Stappiaceae</taxon>
        <taxon>Roseibium</taxon>
    </lineage>
</organism>
<keyword evidence="3" id="KW-0949">S-adenosyl-L-methionine</keyword>
<keyword evidence="2" id="KW-0808">Transferase</keyword>
<protein>
    <submittedName>
        <fullName evidence="5">Class I SAM-dependent methyltransferase</fullName>
    </submittedName>
</protein>
<accession>A0ABT3R182</accession>
<evidence type="ECO:0000313" key="5">
    <source>
        <dbReference type="EMBL" id="MCX2722846.1"/>
    </source>
</evidence>
<feature type="domain" description="Methyltransferase" evidence="4">
    <location>
        <begin position="74"/>
        <end position="187"/>
    </location>
</feature>
<keyword evidence="1 5" id="KW-0489">Methyltransferase</keyword>
<evidence type="ECO:0000256" key="2">
    <source>
        <dbReference type="ARBA" id="ARBA00022679"/>
    </source>
</evidence>
<comment type="caution">
    <text evidence="5">The sequence shown here is derived from an EMBL/GenBank/DDBJ whole genome shotgun (WGS) entry which is preliminary data.</text>
</comment>
<evidence type="ECO:0000259" key="4">
    <source>
        <dbReference type="Pfam" id="PF13649"/>
    </source>
</evidence>
<dbReference type="Proteomes" id="UP001300261">
    <property type="component" value="Unassembled WGS sequence"/>
</dbReference>
<name>A0ABT3R182_9HYPH</name>
<evidence type="ECO:0000313" key="6">
    <source>
        <dbReference type="Proteomes" id="UP001300261"/>
    </source>
</evidence>
<sequence>MKANVQITDTITLQPAALRGERLTDLQKIIERNRFLPVPSQEDVFVGDGDYLAIGTEFLGHFIELGGLRENERVLDIGCGIGRMAVPLTQYLDPATGQYEGIDPSSHGIQWCSRNISSVYPNFRFRHLDIAHELYNPKGRIRGIELALPFSDSAFDFAVMTSVVTHLPAAEIGPYFREISRVLELGGRLFMSAFVVDDGTDLTSGDPRVVFRRAGAGPAWYANQQAPLAAVAFDDGFLDEALFAAGFEIASKKLGHWRGRTGSRNYQDFFVAVKTSQRGEQ</sequence>
<keyword evidence="6" id="KW-1185">Reference proteome</keyword>
<dbReference type="InterPro" id="IPR041698">
    <property type="entry name" value="Methyltransf_25"/>
</dbReference>